<evidence type="ECO:0008006" key="3">
    <source>
        <dbReference type="Google" id="ProtNLM"/>
    </source>
</evidence>
<comment type="caution">
    <text evidence="1">The sequence shown here is derived from an EMBL/GenBank/DDBJ whole genome shotgun (WGS) entry which is preliminary data.</text>
</comment>
<keyword evidence="2" id="KW-1185">Reference proteome</keyword>
<sequence length="137" mass="13991">MSETWDSTPYDDGAATTEVVADTVIEADTVVGDVVAEGAAAADAVAADPIDAIDDGSDAVGPGAAHEQQPSGTLAFALSAREQLAALPEPEVTGDPRIDAATARLGDLAELPTADHVAVYDDVHRRLQDALADAEVR</sequence>
<protein>
    <recommendedName>
        <fullName evidence="3">DUF4259 domain-containing protein</fullName>
    </recommendedName>
</protein>
<organism evidence="1 2">
    <name type="scientific">Longivirga aurantiaca</name>
    <dbReference type="NCBI Taxonomy" id="1837743"/>
    <lineage>
        <taxon>Bacteria</taxon>
        <taxon>Bacillati</taxon>
        <taxon>Actinomycetota</taxon>
        <taxon>Actinomycetes</taxon>
        <taxon>Sporichthyales</taxon>
        <taxon>Sporichthyaceae</taxon>
        <taxon>Longivirga</taxon>
    </lineage>
</organism>
<accession>A0ABW1T1L8</accession>
<evidence type="ECO:0000313" key="1">
    <source>
        <dbReference type="EMBL" id="MFC6238601.1"/>
    </source>
</evidence>
<reference evidence="2" key="1">
    <citation type="journal article" date="2019" name="Int. J. Syst. Evol. Microbiol.">
        <title>The Global Catalogue of Microorganisms (GCM) 10K type strain sequencing project: providing services to taxonomists for standard genome sequencing and annotation.</title>
        <authorList>
            <consortium name="The Broad Institute Genomics Platform"/>
            <consortium name="The Broad Institute Genome Sequencing Center for Infectious Disease"/>
            <person name="Wu L."/>
            <person name="Ma J."/>
        </authorList>
    </citation>
    <scope>NUCLEOTIDE SEQUENCE [LARGE SCALE GENOMIC DNA]</scope>
    <source>
        <strain evidence="2">CGMCC 4.7317</strain>
    </source>
</reference>
<gene>
    <name evidence="1" type="ORF">ACFQGU_11990</name>
</gene>
<dbReference type="Proteomes" id="UP001596138">
    <property type="component" value="Unassembled WGS sequence"/>
</dbReference>
<dbReference type="EMBL" id="JBHSTI010000008">
    <property type="protein sequence ID" value="MFC6238601.1"/>
    <property type="molecule type" value="Genomic_DNA"/>
</dbReference>
<name>A0ABW1T1L8_9ACTN</name>
<dbReference type="RefSeq" id="WP_386766949.1">
    <property type="nucleotide sequence ID" value="NZ_JBHSTI010000008.1"/>
</dbReference>
<proteinExistence type="predicted"/>
<evidence type="ECO:0000313" key="2">
    <source>
        <dbReference type="Proteomes" id="UP001596138"/>
    </source>
</evidence>